<evidence type="ECO:0000313" key="1">
    <source>
        <dbReference type="EMBL" id="NWN45915.1"/>
    </source>
</evidence>
<evidence type="ECO:0000313" key="2">
    <source>
        <dbReference type="Proteomes" id="UP000568109"/>
    </source>
</evidence>
<accession>A0A851HCW7</accession>
<dbReference type="EMBL" id="JABUOH010000051">
    <property type="protein sequence ID" value="NWN45915.1"/>
    <property type="molecule type" value="Genomic_DNA"/>
</dbReference>
<dbReference type="Proteomes" id="UP000568109">
    <property type="component" value="Unassembled WGS sequence"/>
</dbReference>
<sequence>MPDTKKPLPYNPFKIHHHSTYYEILLEMTYEEICHFLKLQHGPVPKSYFTHAHCLTKTPGITRAKKEGLFIHHIDESKAPLLSDPQQASQNPFAYQQADRLVYCNLLEHLILHTKLLYEFNQGKEGITAFLIPELNTIYSGNKFPQAWKNGPVTAIVKPWEKAYFQTLTQLKEYGYQMVLPPLETVKNLKKVAFYQKLQQLGLALVLKP</sequence>
<dbReference type="AlphaFoldDB" id="A0A851HCW7"/>
<gene>
    <name evidence="1" type="ORF">HR065_02355</name>
</gene>
<name>A0A851HCW7_9MOLU</name>
<protein>
    <submittedName>
        <fullName evidence="1">Uncharacterized protein</fullName>
    </submittedName>
</protein>
<proteinExistence type="predicted"/>
<organism evidence="1 2">
    <name type="scientific">Candidatus Phytoplasma pruni</name>
    <dbReference type="NCBI Taxonomy" id="479893"/>
    <lineage>
        <taxon>Bacteria</taxon>
        <taxon>Bacillati</taxon>
        <taxon>Mycoplasmatota</taxon>
        <taxon>Mollicutes</taxon>
        <taxon>Acholeplasmatales</taxon>
        <taxon>Acholeplasmataceae</taxon>
        <taxon>Candidatus Phytoplasma</taxon>
        <taxon>16SrIII (X-disease group)</taxon>
    </lineage>
</organism>
<comment type="caution">
    <text evidence="1">The sequence shown here is derived from an EMBL/GenBank/DDBJ whole genome shotgun (WGS) entry which is preliminary data.</text>
</comment>
<dbReference type="RefSeq" id="WP_178734278.1">
    <property type="nucleotide sequence ID" value="NZ_JABUOH010000051.1"/>
</dbReference>
<reference evidence="1 2" key="1">
    <citation type="submission" date="2020-06" db="EMBL/GenBank/DDBJ databases">
        <title>Draft genome sequence of Candidatus Phytoplasma pruni (X-disease group, subgroup 16SrIII-B) strain ChTDIII from Argentina.</title>
        <authorList>
            <person name="Fernandez F.D."/>
            <person name="Zuebert C."/>
            <person name="Huettel B."/>
            <person name="Kube M."/>
            <person name="Conci L.R."/>
        </authorList>
    </citation>
    <scope>NUCLEOTIDE SEQUENCE [LARGE SCALE GENOMIC DNA]</scope>
    <source>
        <strain evidence="1 2">ChTDIII</strain>
    </source>
</reference>
<keyword evidence="2" id="KW-1185">Reference proteome</keyword>